<feature type="non-terminal residue" evidence="2">
    <location>
        <position position="54"/>
    </location>
</feature>
<proteinExistence type="predicted"/>
<dbReference type="Proteomes" id="UP001529510">
    <property type="component" value="Unassembled WGS sequence"/>
</dbReference>
<dbReference type="AlphaFoldDB" id="A0ABD0MZ64"/>
<dbReference type="Gene3D" id="3.30.10.30">
    <property type="entry name" value="DYRK"/>
    <property type="match status" value="1"/>
</dbReference>
<evidence type="ECO:0000313" key="2">
    <source>
        <dbReference type="EMBL" id="KAL0155249.1"/>
    </source>
</evidence>
<reference evidence="2 3" key="1">
    <citation type="submission" date="2024-05" db="EMBL/GenBank/DDBJ databases">
        <title>Genome sequencing and assembly of Indian major carp, Cirrhinus mrigala (Hamilton, 1822).</title>
        <authorList>
            <person name="Mohindra V."/>
            <person name="Chowdhury L.M."/>
            <person name="Lal K."/>
            <person name="Jena J.K."/>
        </authorList>
    </citation>
    <scope>NUCLEOTIDE SEQUENCE [LARGE SCALE GENOMIC DNA]</scope>
    <source>
        <strain evidence="2">CM1030</strain>
        <tissue evidence="2">Blood</tissue>
    </source>
</reference>
<gene>
    <name evidence="2" type="ORF">M9458_049512</name>
</gene>
<protein>
    <submittedName>
        <fullName evidence="2">Uncharacterized protein</fullName>
    </submittedName>
</protein>
<organism evidence="2 3">
    <name type="scientific">Cirrhinus mrigala</name>
    <name type="common">Mrigala</name>
    <dbReference type="NCBI Taxonomy" id="683832"/>
    <lineage>
        <taxon>Eukaryota</taxon>
        <taxon>Metazoa</taxon>
        <taxon>Chordata</taxon>
        <taxon>Craniata</taxon>
        <taxon>Vertebrata</taxon>
        <taxon>Euteleostomi</taxon>
        <taxon>Actinopterygii</taxon>
        <taxon>Neopterygii</taxon>
        <taxon>Teleostei</taxon>
        <taxon>Ostariophysi</taxon>
        <taxon>Cypriniformes</taxon>
        <taxon>Cyprinidae</taxon>
        <taxon>Labeoninae</taxon>
        <taxon>Labeonini</taxon>
        <taxon>Cirrhinus</taxon>
    </lineage>
</organism>
<dbReference type="InterPro" id="IPR042521">
    <property type="entry name" value="DYRK"/>
</dbReference>
<keyword evidence="3" id="KW-1185">Reference proteome</keyword>
<comment type="caution">
    <text evidence="2">The sequence shown here is derived from an EMBL/GenBank/DDBJ whole genome shotgun (WGS) entry which is preliminary data.</text>
</comment>
<sequence>ALKHFQNQLTEYEREEIMDYSEIWYLGLDTKKIEGSQGSPHNSGYDDEHGSYLK</sequence>
<feature type="non-terminal residue" evidence="2">
    <location>
        <position position="1"/>
    </location>
</feature>
<dbReference type="EMBL" id="JAMKFB020000025">
    <property type="protein sequence ID" value="KAL0155249.1"/>
    <property type="molecule type" value="Genomic_DNA"/>
</dbReference>
<evidence type="ECO:0000313" key="3">
    <source>
        <dbReference type="Proteomes" id="UP001529510"/>
    </source>
</evidence>
<name>A0ABD0MZ64_CIRMR</name>
<feature type="region of interest" description="Disordered" evidence="1">
    <location>
        <begin position="34"/>
        <end position="54"/>
    </location>
</feature>
<feature type="compositionally biased region" description="Basic and acidic residues" evidence="1">
    <location>
        <begin position="44"/>
        <end position="54"/>
    </location>
</feature>
<evidence type="ECO:0000256" key="1">
    <source>
        <dbReference type="SAM" id="MobiDB-lite"/>
    </source>
</evidence>
<accession>A0ABD0MZ64</accession>